<accession>A0A5P2APF8</accession>
<dbReference type="Gene3D" id="3.40.50.150">
    <property type="entry name" value="Vaccinia Virus protein VP39"/>
    <property type="match status" value="1"/>
</dbReference>
<sequence length="286" mass="30290">MEHIVNTGQAQAWNGPEGSHWAAYQDRWDAVNDGFNKLLLDAAGLAHNAQVLDIGCGAGRTTRLAARLAPAGRAVGLDLSGPMLDRARATARDEAVANAEFLQGDAQVHPLSPDTFDAAISRYGVMFFADPAAAFANLGRALRPHGRLAFVCPAEPEGNEWITAMTSLRGILPVGDFGTPGAGMFSLSDPDRITGILSAAGFADIRIEHVTAYGHWGEHAEDAAAFLLDSGPGRHLLDQVDADVQAQARSALQDVLRLHETEGRVALRSTAWLVTARRQAATPSGA</sequence>
<dbReference type="RefSeq" id="WP_150264559.1">
    <property type="nucleotide sequence ID" value="NZ_CP029194.1"/>
</dbReference>
<name>A0A5P2APF8_STRVZ</name>
<dbReference type="OrthoDB" id="9777638at2"/>
<dbReference type="SUPFAM" id="SSF53335">
    <property type="entry name" value="S-adenosyl-L-methionine-dependent methyltransferases"/>
    <property type="match status" value="1"/>
</dbReference>
<dbReference type="PANTHER" id="PTHR43861:SF1">
    <property type="entry name" value="TRANS-ACONITATE 2-METHYLTRANSFERASE"/>
    <property type="match status" value="1"/>
</dbReference>
<dbReference type="PANTHER" id="PTHR43861">
    <property type="entry name" value="TRANS-ACONITATE 2-METHYLTRANSFERASE-RELATED"/>
    <property type="match status" value="1"/>
</dbReference>
<dbReference type="InterPro" id="IPR029063">
    <property type="entry name" value="SAM-dependent_MTases_sf"/>
</dbReference>
<keyword evidence="1 4" id="KW-0489">Methyltransferase</keyword>
<dbReference type="AlphaFoldDB" id="A0A5P2APF8"/>
<dbReference type="GO" id="GO:0017000">
    <property type="term" value="P:antibiotic biosynthetic process"/>
    <property type="evidence" value="ECO:0007669"/>
    <property type="project" value="UniProtKB-ARBA"/>
</dbReference>
<proteinExistence type="predicted"/>
<organism evidence="4 5">
    <name type="scientific">Streptomyces venezuelae</name>
    <dbReference type="NCBI Taxonomy" id="54571"/>
    <lineage>
        <taxon>Bacteria</taxon>
        <taxon>Bacillati</taxon>
        <taxon>Actinomycetota</taxon>
        <taxon>Actinomycetes</taxon>
        <taxon>Kitasatosporales</taxon>
        <taxon>Streptomycetaceae</taxon>
        <taxon>Streptomyces</taxon>
    </lineage>
</organism>
<dbReference type="Pfam" id="PF13649">
    <property type="entry name" value="Methyltransf_25"/>
    <property type="match status" value="1"/>
</dbReference>
<evidence type="ECO:0000313" key="5">
    <source>
        <dbReference type="Proteomes" id="UP000324106"/>
    </source>
</evidence>
<dbReference type="GO" id="GO:0008168">
    <property type="term" value="F:methyltransferase activity"/>
    <property type="evidence" value="ECO:0007669"/>
    <property type="project" value="UniProtKB-KW"/>
</dbReference>
<reference evidence="4 5" key="1">
    <citation type="submission" date="2018-05" db="EMBL/GenBank/DDBJ databases">
        <title>Streptomyces venezuelae.</title>
        <authorList>
            <person name="Kim W."/>
            <person name="Lee N."/>
            <person name="Cho B.-K."/>
        </authorList>
    </citation>
    <scope>NUCLEOTIDE SEQUENCE [LARGE SCALE GENOMIC DNA]</scope>
    <source>
        <strain evidence="4 5">ATCC 15068</strain>
    </source>
</reference>
<evidence type="ECO:0000259" key="3">
    <source>
        <dbReference type="Pfam" id="PF13649"/>
    </source>
</evidence>
<evidence type="ECO:0000256" key="2">
    <source>
        <dbReference type="ARBA" id="ARBA00022679"/>
    </source>
</evidence>
<dbReference type="CDD" id="cd02440">
    <property type="entry name" value="AdoMet_MTases"/>
    <property type="match status" value="1"/>
</dbReference>
<protein>
    <submittedName>
        <fullName evidence="4">SAM-dependent methyltransferase</fullName>
    </submittedName>
</protein>
<dbReference type="Proteomes" id="UP000324106">
    <property type="component" value="Chromosome"/>
</dbReference>
<dbReference type="InterPro" id="IPR041698">
    <property type="entry name" value="Methyltransf_25"/>
</dbReference>
<gene>
    <name evidence="4" type="ORF">DEJ46_06290</name>
</gene>
<dbReference type="GO" id="GO:0032259">
    <property type="term" value="P:methylation"/>
    <property type="evidence" value="ECO:0007669"/>
    <property type="project" value="UniProtKB-KW"/>
</dbReference>
<keyword evidence="2 4" id="KW-0808">Transferase</keyword>
<feature type="domain" description="Methyltransferase" evidence="3">
    <location>
        <begin position="51"/>
        <end position="146"/>
    </location>
</feature>
<evidence type="ECO:0000313" key="4">
    <source>
        <dbReference type="EMBL" id="QES18741.1"/>
    </source>
</evidence>
<evidence type="ECO:0000256" key="1">
    <source>
        <dbReference type="ARBA" id="ARBA00022603"/>
    </source>
</evidence>
<dbReference type="EMBL" id="CP029194">
    <property type="protein sequence ID" value="QES18741.1"/>
    <property type="molecule type" value="Genomic_DNA"/>
</dbReference>